<dbReference type="PANTHER" id="PTHR43046">
    <property type="entry name" value="GDP-MANNOSE MANNOSYL HYDROLASE"/>
    <property type="match status" value="1"/>
</dbReference>
<dbReference type="Proteomes" id="UP001597365">
    <property type="component" value="Unassembled WGS sequence"/>
</dbReference>
<proteinExistence type="inferred from homology"/>
<evidence type="ECO:0000256" key="3">
    <source>
        <dbReference type="ARBA" id="ARBA00022801"/>
    </source>
</evidence>
<gene>
    <name evidence="6" type="ORF">ACFSJS_03090</name>
</gene>
<dbReference type="PANTHER" id="PTHR43046:SF14">
    <property type="entry name" value="MUTT_NUDIX FAMILY PROTEIN"/>
    <property type="match status" value="1"/>
</dbReference>
<dbReference type="InterPro" id="IPR020476">
    <property type="entry name" value="Nudix_hydrolase"/>
</dbReference>
<reference evidence="7" key="1">
    <citation type="journal article" date="2019" name="Int. J. Syst. Evol. Microbiol.">
        <title>The Global Catalogue of Microorganisms (GCM) 10K type strain sequencing project: providing services to taxonomists for standard genome sequencing and annotation.</title>
        <authorList>
            <consortium name="The Broad Institute Genomics Platform"/>
            <consortium name="The Broad Institute Genome Sequencing Center for Infectious Disease"/>
            <person name="Wu L."/>
            <person name="Ma J."/>
        </authorList>
    </citation>
    <scope>NUCLEOTIDE SEQUENCE [LARGE SCALE GENOMIC DNA]</scope>
    <source>
        <strain evidence="7">CGMCC 4.7455</strain>
    </source>
</reference>
<protein>
    <submittedName>
        <fullName evidence="6">NUDIX domain-containing protein</fullName>
    </submittedName>
</protein>
<accession>A0ABW4PER4</accession>
<organism evidence="6 7">
    <name type="scientific">Streptomyces desertarenae</name>
    <dbReference type="NCBI Taxonomy" id="2666184"/>
    <lineage>
        <taxon>Bacteria</taxon>
        <taxon>Bacillati</taxon>
        <taxon>Actinomycetota</taxon>
        <taxon>Actinomycetes</taxon>
        <taxon>Kitasatosporales</taxon>
        <taxon>Streptomycetaceae</taxon>
        <taxon>Streptomyces</taxon>
    </lineage>
</organism>
<feature type="domain" description="Nudix hydrolase" evidence="5">
    <location>
        <begin position="3"/>
        <end position="131"/>
    </location>
</feature>
<sequence length="136" mass="14550">MAEGEAGIAAAVVVRAGRVLMVRRRVAEGARGELSWQFPAGGVEPGETARQAAVREVAEETGLAVRAVAPLGERTHPVTRRTVAYWACEVVAGTARVRDAEELDALAWCTRAGLAERVPHGLHEPVRRYLEGTLDG</sequence>
<dbReference type="PRINTS" id="PR00502">
    <property type="entry name" value="NUDIXFAMILY"/>
</dbReference>
<comment type="caution">
    <text evidence="6">The sequence shown here is derived from an EMBL/GenBank/DDBJ whole genome shotgun (WGS) entry which is preliminary data.</text>
</comment>
<keyword evidence="3 4" id="KW-0378">Hydrolase</keyword>
<evidence type="ECO:0000256" key="4">
    <source>
        <dbReference type="RuleBase" id="RU003476"/>
    </source>
</evidence>
<evidence type="ECO:0000256" key="1">
    <source>
        <dbReference type="ARBA" id="ARBA00001946"/>
    </source>
</evidence>
<dbReference type="Gene3D" id="3.90.79.10">
    <property type="entry name" value="Nucleoside Triphosphate Pyrophosphohydrolase"/>
    <property type="match status" value="1"/>
</dbReference>
<evidence type="ECO:0000313" key="7">
    <source>
        <dbReference type="Proteomes" id="UP001597365"/>
    </source>
</evidence>
<name>A0ABW4PER4_9ACTN</name>
<dbReference type="InterPro" id="IPR000086">
    <property type="entry name" value="NUDIX_hydrolase_dom"/>
</dbReference>
<dbReference type="PROSITE" id="PS51462">
    <property type="entry name" value="NUDIX"/>
    <property type="match status" value="1"/>
</dbReference>
<dbReference type="PROSITE" id="PS00893">
    <property type="entry name" value="NUDIX_BOX"/>
    <property type="match status" value="1"/>
</dbReference>
<dbReference type="RefSeq" id="WP_380896357.1">
    <property type="nucleotide sequence ID" value="NZ_JBHUFU010000001.1"/>
</dbReference>
<dbReference type="InterPro" id="IPR015797">
    <property type="entry name" value="NUDIX_hydrolase-like_dom_sf"/>
</dbReference>
<evidence type="ECO:0000313" key="6">
    <source>
        <dbReference type="EMBL" id="MFD1828652.1"/>
    </source>
</evidence>
<evidence type="ECO:0000256" key="2">
    <source>
        <dbReference type="ARBA" id="ARBA00005582"/>
    </source>
</evidence>
<dbReference type="SUPFAM" id="SSF55811">
    <property type="entry name" value="Nudix"/>
    <property type="match status" value="1"/>
</dbReference>
<keyword evidence="7" id="KW-1185">Reference proteome</keyword>
<comment type="cofactor">
    <cofactor evidence="1">
        <name>Mg(2+)</name>
        <dbReference type="ChEBI" id="CHEBI:18420"/>
    </cofactor>
</comment>
<dbReference type="Pfam" id="PF00293">
    <property type="entry name" value="NUDIX"/>
    <property type="match status" value="1"/>
</dbReference>
<dbReference type="InterPro" id="IPR020084">
    <property type="entry name" value="NUDIX_hydrolase_CS"/>
</dbReference>
<evidence type="ECO:0000259" key="5">
    <source>
        <dbReference type="PROSITE" id="PS51462"/>
    </source>
</evidence>
<comment type="similarity">
    <text evidence="2 4">Belongs to the Nudix hydrolase family.</text>
</comment>
<dbReference type="EMBL" id="JBHUFU010000001">
    <property type="protein sequence ID" value="MFD1828652.1"/>
    <property type="molecule type" value="Genomic_DNA"/>
</dbReference>